<dbReference type="PANTHER" id="PTHR45136:SF2">
    <property type="entry name" value="ABC TRANSPORTER DOMAIN-CONTAINING PROTEIN"/>
    <property type="match status" value="1"/>
</dbReference>
<protein>
    <submittedName>
        <fullName evidence="4">Multidrug ABC transporter ATPase/permease</fullName>
    </submittedName>
</protein>
<accession>A0A0W0VWI2</accession>
<evidence type="ECO:0000256" key="1">
    <source>
        <dbReference type="ARBA" id="ARBA00022448"/>
    </source>
</evidence>
<comment type="caution">
    <text evidence="4">The sequence shown here is derived from an EMBL/GenBank/DDBJ whole genome shotgun (WGS) entry which is preliminary data.</text>
</comment>
<proteinExistence type="predicted"/>
<evidence type="ECO:0000313" key="4">
    <source>
        <dbReference type="EMBL" id="KTD24437.1"/>
    </source>
</evidence>
<dbReference type="Gene3D" id="3.40.50.300">
    <property type="entry name" value="P-loop containing nucleotide triphosphate hydrolases"/>
    <property type="match status" value="1"/>
</dbReference>
<dbReference type="AlphaFoldDB" id="A0A0W0VWI2"/>
<dbReference type="InterPro" id="IPR027417">
    <property type="entry name" value="P-loop_NTPase"/>
</dbReference>
<evidence type="ECO:0000313" key="5">
    <source>
        <dbReference type="Proteomes" id="UP000054908"/>
    </source>
</evidence>
<keyword evidence="3" id="KW-0325">Glycoprotein</keyword>
<dbReference type="Proteomes" id="UP000054908">
    <property type="component" value="Unassembled WGS sequence"/>
</dbReference>
<keyword evidence="5" id="KW-1185">Reference proteome</keyword>
<reference evidence="4 5" key="1">
    <citation type="submission" date="2015-11" db="EMBL/GenBank/DDBJ databases">
        <title>Genomic analysis of 38 Legionella species identifies large and diverse effector repertoires.</title>
        <authorList>
            <person name="Burstein D."/>
            <person name="Amaro F."/>
            <person name="Zusman T."/>
            <person name="Lifshitz Z."/>
            <person name="Cohen O."/>
            <person name="Gilbert J.A."/>
            <person name="Pupko T."/>
            <person name="Shuman H.A."/>
            <person name="Segal G."/>
        </authorList>
    </citation>
    <scope>NUCLEOTIDE SEQUENCE [LARGE SCALE GENOMIC DNA]</scope>
    <source>
        <strain evidence="4 5">PX-1-G2-E2</strain>
    </source>
</reference>
<dbReference type="SUPFAM" id="SSF52540">
    <property type="entry name" value="P-loop containing nucleoside triphosphate hydrolases"/>
    <property type="match status" value="1"/>
</dbReference>
<dbReference type="PATRIC" id="fig|466.6.peg.2692"/>
<sequence>MNVVLSIRGSAHRHRTGYLKNAPIIILDVATSSLDTVTEQQIQQSINTILEKNGTTVIAIAHRLSTIRYMDRIVVMDNGKILEEGHFDKLMNKPKSYFKTMWNAQVNGMVL</sequence>
<organism evidence="4 5">
    <name type="scientific">Legionella maceachernii</name>
    <dbReference type="NCBI Taxonomy" id="466"/>
    <lineage>
        <taxon>Bacteria</taxon>
        <taxon>Pseudomonadati</taxon>
        <taxon>Pseudomonadota</taxon>
        <taxon>Gammaproteobacteria</taxon>
        <taxon>Legionellales</taxon>
        <taxon>Legionellaceae</taxon>
        <taxon>Legionella</taxon>
    </lineage>
</organism>
<keyword evidence="1" id="KW-0813">Transport</keyword>
<dbReference type="EMBL" id="LNYL01000050">
    <property type="protein sequence ID" value="KTD24437.1"/>
    <property type="molecule type" value="Genomic_DNA"/>
</dbReference>
<name>A0A0W0VWI2_9GAMM</name>
<dbReference type="PANTHER" id="PTHR45136">
    <property type="entry name" value="ABC TRANSPORTER DOMAIN-CONTAINING PROTEIN"/>
    <property type="match status" value="1"/>
</dbReference>
<keyword evidence="2" id="KW-0677">Repeat</keyword>
<gene>
    <name evidence="4" type="primary">mdlB</name>
    <name evidence="4" type="ORF">Lmac_2524</name>
</gene>
<dbReference type="STRING" id="466.Lmac_2524"/>
<evidence type="ECO:0000256" key="2">
    <source>
        <dbReference type="ARBA" id="ARBA00022737"/>
    </source>
</evidence>
<evidence type="ECO:0000256" key="3">
    <source>
        <dbReference type="ARBA" id="ARBA00023180"/>
    </source>
</evidence>